<dbReference type="InterPro" id="IPR048741">
    <property type="entry name" value="Pus10-like_C"/>
</dbReference>
<keyword evidence="3" id="KW-0819">tRNA processing</keyword>
<evidence type="ECO:0000256" key="5">
    <source>
        <dbReference type="ARBA" id="ARBA00075270"/>
    </source>
</evidence>
<dbReference type="EMBL" id="CATQJA010002709">
    <property type="protein sequence ID" value="CAJ0586853.1"/>
    <property type="molecule type" value="Genomic_DNA"/>
</dbReference>
<evidence type="ECO:0000256" key="6">
    <source>
        <dbReference type="ARBA" id="ARBA00079393"/>
    </source>
</evidence>
<evidence type="ECO:0000256" key="2">
    <source>
        <dbReference type="ARBA" id="ARBA00012787"/>
    </source>
</evidence>
<comment type="caution">
    <text evidence="9">The sequence shown here is derived from an EMBL/GenBank/DDBJ whole genome shotgun (WGS) entry which is preliminary data.</text>
</comment>
<sequence length="457" mass="52533">MSDLALCKLCIRQFSGEQQEIEIKELGENEYCPLCFGIIDDELIEQVAAEAARLLNEKPYDSSTFILALALPASQMLQFHPGQAVPEIYGYAMLGSVQAACHQLATGMSPTLTSELQMTITFENDEFADSDRNFIESTFPGDFQSRKRKQQNWAENGQPEMSKVQLIPYFGRLTEEQSKRYTIKKPSKKCTFSIAFEREPVYIAGRYCKYSRSLPQSPWSADEQILPIPGNSVTEKVCEILKREFQAESYRFVASGREDVDVRMLGTGRPFVVHLINCRRLLGLKWPHYIDRLKGLEAEINKQDGIRINQLTRVNRDEAESLSVGQEEKRKTYTAFCYSTKLITDDMLTNPMARIPLETIQKTPVRVMKRRSLLDRPRTIFTMETMRIDDFHFLLRVETQAGTYIKEFVHGDFGRTRPSMADLMGVDKGDEVDILELDVENVDLEWPPFYESPQKFK</sequence>
<evidence type="ECO:0000313" key="9">
    <source>
        <dbReference type="EMBL" id="CAJ0586853.1"/>
    </source>
</evidence>
<reference evidence="9" key="1">
    <citation type="submission" date="2023-06" db="EMBL/GenBank/DDBJ databases">
        <authorList>
            <person name="Delattre M."/>
        </authorList>
    </citation>
    <scope>NUCLEOTIDE SEQUENCE</scope>
    <source>
        <strain evidence="9">AF72</strain>
    </source>
</reference>
<proteinExistence type="inferred from homology"/>
<protein>
    <recommendedName>
        <fullName evidence="2">tRNA pseudouridine(55) synthase</fullName>
        <ecNumber evidence="2">5.4.99.25</ecNumber>
    </recommendedName>
    <alternativeName>
        <fullName evidence="7">tRNA pseudouridine 55 synthase</fullName>
    </alternativeName>
    <alternativeName>
        <fullName evidence="5">tRNA pseudouridylate synthase</fullName>
    </alternativeName>
    <alternativeName>
        <fullName evidence="6">tRNA-uridine isomerase</fullName>
    </alternativeName>
</protein>
<keyword evidence="10" id="KW-1185">Reference proteome</keyword>
<comment type="similarity">
    <text evidence="1">Belongs to the pseudouridine synthase Pus10 family.</text>
</comment>
<dbReference type="Gene3D" id="3.30.70.3190">
    <property type="match status" value="1"/>
</dbReference>
<dbReference type="InterPro" id="IPR020103">
    <property type="entry name" value="PsdUridine_synth_cat_dom_sf"/>
</dbReference>
<dbReference type="Proteomes" id="UP001177023">
    <property type="component" value="Unassembled WGS sequence"/>
</dbReference>
<feature type="non-terminal residue" evidence="9">
    <location>
        <position position="1"/>
    </location>
</feature>
<dbReference type="GO" id="GO:0031119">
    <property type="term" value="P:tRNA pseudouridine synthesis"/>
    <property type="evidence" value="ECO:0007669"/>
    <property type="project" value="TreeGrafter"/>
</dbReference>
<evidence type="ECO:0000256" key="7">
    <source>
        <dbReference type="ARBA" id="ARBA00083669"/>
    </source>
</evidence>
<dbReference type="EC" id="5.4.99.25" evidence="2"/>
<dbReference type="SUPFAM" id="SSF55120">
    <property type="entry name" value="Pseudouridine synthase"/>
    <property type="match status" value="1"/>
</dbReference>
<dbReference type="GO" id="GO:0160148">
    <property type="term" value="F:tRNA pseudouridine(55) synthase activity"/>
    <property type="evidence" value="ECO:0007669"/>
    <property type="project" value="UniProtKB-EC"/>
</dbReference>
<dbReference type="InterPro" id="IPR039894">
    <property type="entry name" value="Pus10-like"/>
</dbReference>
<accession>A0AA36DFW2</accession>
<evidence type="ECO:0000313" key="10">
    <source>
        <dbReference type="Proteomes" id="UP001177023"/>
    </source>
</evidence>
<evidence type="ECO:0000256" key="4">
    <source>
        <dbReference type="ARBA" id="ARBA00023235"/>
    </source>
</evidence>
<evidence type="ECO:0000256" key="3">
    <source>
        <dbReference type="ARBA" id="ARBA00022694"/>
    </source>
</evidence>
<dbReference type="PANTHER" id="PTHR21568">
    <property type="entry name" value="TRNA PSEUDOURIDINE SYNTHASE PUS10"/>
    <property type="match status" value="1"/>
</dbReference>
<dbReference type="AlphaFoldDB" id="A0AA36DFW2"/>
<name>A0AA36DFW2_9BILA</name>
<evidence type="ECO:0000259" key="8">
    <source>
        <dbReference type="Pfam" id="PF21238"/>
    </source>
</evidence>
<dbReference type="GO" id="GO:0003723">
    <property type="term" value="F:RNA binding"/>
    <property type="evidence" value="ECO:0007669"/>
    <property type="project" value="InterPro"/>
</dbReference>
<feature type="domain" description="Pus10-like C-terminal" evidence="8">
    <location>
        <begin position="202"/>
        <end position="443"/>
    </location>
</feature>
<organism evidence="9 10">
    <name type="scientific">Mesorhabditis spiculigera</name>
    <dbReference type="NCBI Taxonomy" id="96644"/>
    <lineage>
        <taxon>Eukaryota</taxon>
        <taxon>Metazoa</taxon>
        <taxon>Ecdysozoa</taxon>
        <taxon>Nematoda</taxon>
        <taxon>Chromadorea</taxon>
        <taxon>Rhabditida</taxon>
        <taxon>Rhabditina</taxon>
        <taxon>Rhabditomorpha</taxon>
        <taxon>Rhabditoidea</taxon>
        <taxon>Rhabditidae</taxon>
        <taxon>Mesorhabditinae</taxon>
        <taxon>Mesorhabditis</taxon>
    </lineage>
</organism>
<gene>
    <name evidence="9" type="ORF">MSPICULIGERA_LOCUS24835</name>
</gene>
<keyword evidence="4" id="KW-0413">Isomerase</keyword>
<dbReference type="Pfam" id="PF21238">
    <property type="entry name" value="Pus10_C"/>
    <property type="match status" value="1"/>
</dbReference>
<dbReference type="Gene3D" id="3.30.70.2510">
    <property type="match status" value="1"/>
</dbReference>
<dbReference type="FunFam" id="3.30.70.2510:FF:000001">
    <property type="entry name" value="tRNA pseudouridine synthase Pus10"/>
    <property type="match status" value="1"/>
</dbReference>
<evidence type="ECO:0000256" key="1">
    <source>
        <dbReference type="ARBA" id="ARBA00009652"/>
    </source>
</evidence>
<dbReference type="PANTHER" id="PTHR21568:SF0">
    <property type="entry name" value="TRNA PSEUDOURIDINE SYNTHASE PUS10"/>
    <property type="match status" value="1"/>
</dbReference>
<dbReference type="FunFam" id="3.30.70.3190:FF:000001">
    <property type="entry name" value="tRNA pseudouridine synthase Pus10"/>
    <property type="match status" value="1"/>
</dbReference>